<dbReference type="EMBL" id="CM004394">
    <property type="protein sequence ID" value="KAG8649664.1"/>
    <property type="molecule type" value="Genomic_DNA"/>
</dbReference>
<comment type="caution">
    <text evidence="1">The sequence shown here is derived from an EMBL/GenBank/DDBJ whole genome shotgun (WGS) entry which is preliminary data.</text>
</comment>
<evidence type="ECO:0000313" key="2">
    <source>
        <dbReference type="Proteomes" id="UP000091857"/>
    </source>
</evidence>
<name>A0ACB7HCK0_MANES</name>
<gene>
    <name evidence="1" type="ORF">MANES_08G120011v8</name>
</gene>
<dbReference type="Proteomes" id="UP000091857">
    <property type="component" value="Chromosome 8"/>
</dbReference>
<sequence length="137" mass="15155">MIQNSGLQGLKLSRSKPTLTHLLFVDDSVIYAKATSREVEKIKDILHSYASKSGQTINLAKSSLCFSPNTPSDVIRSISSILHINKLDVPNKFLGLPSDIPKSKRQIFCLCKERIANKTASWKEQLLSKGGKEVLSN</sequence>
<evidence type="ECO:0000313" key="1">
    <source>
        <dbReference type="EMBL" id="KAG8649664.1"/>
    </source>
</evidence>
<organism evidence="1 2">
    <name type="scientific">Manihot esculenta</name>
    <name type="common">Cassava</name>
    <name type="synonym">Jatropha manihot</name>
    <dbReference type="NCBI Taxonomy" id="3983"/>
    <lineage>
        <taxon>Eukaryota</taxon>
        <taxon>Viridiplantae</taxon>
        <taxon>Streptophyta</taxon>
        <taxon>Embryophyta</taxon>
        <taxon>Tracheophyta</taxon>
        <taxon>Spermatophyta</taxon>
        <taxon>Magnoliopsida</taxon>
        <taxon>eudicotyledons</taxon>
        <taxon>Gunneridae</taxon>
        <taxon>Pentapetalae</taxon>
        <taxon>rosids</taxon>
        <taxon>fabids</taxon>
        <taxon>Malpighiales</taxon>
        <taxon>Euphorbiaceae</taxon>
        <taxon>Crotonoideae</taxon>
        <taxon>Manihoteae</taxon>
        <taxon>Manihot</taxon>
    </lineage>
</organism>
<reference evidence="2" key="1">
    <citation type="journal article" date="2016" name="Nat. Biotechnol.">
        <title>Sequencing wild and cultivated cassava and related species reveals extensive interspecific hybridization and genetic diversity.</title>
        <authorList>
            <person name="Bredeson J.V."/>
            <person name="Lyons J.B."/>
            <person name="Prochnik S.E."/>
            <person name="Wu G.A."/>
            <person name="Ha C.M."/>
            <person name="Edsinger-Gonzales E."/>
            <person name="Grimwood J."/>
            <person name="Schmutz J."/>
            <person name="Rabbi I.Y."/>
            <person name="Egesi C."/>
            <person name="Nauluvula P."/>
            <person name="Lebot V."/>
            <person name="Ndunguru J."/>
            <person name="Mkamilo G."/>
            <person name="Bart R.S."/>
            <person name="Setter T.L."/>
            <person name="Gleadow R.M."/>
            <person name="Kulakow P."/>
            <person name="Ferguson M.E."/>
            <person name="Rounsley S."/>
            <person name="Rokhsar D.S."/>
        </authorList>
    </citation>
    <scope>NUCLEOTIDE SEQUENCE [LARGE SCALE GENOMIC DNA]</scope>
    <source>
        <strain evidence="2">cv. AM560-2</strain>
    </source>
</reference>
<protein>
    <submittedName>
        <fullName evidence="1">Uncharacterized protein</fullName>
    </submittedName>
</protein>
<accession>A0ACB7HCK0</accession>
<proteinExistence type="predicted"/>
<keyword evidence="2" id="KW-1185">Reference proteome</keyword>